<evidence type="ECO:0000313" key="2">
    <source>
        <dbReference type="RefSeq" id="XP_073783802.1"/>
    </source>
</evidence>
<dbReference type="Proteomes" id="UP000000437">
    <property type="component" value="Chromosome 17"/>
</dbReference>
<keyword evidence="1" id="KW-1185">Reference proteome</keyword>
<name>A0AC58HPC5_DANRE</name>
<accession>A0AC58HPC5</accession>
<reference evidence="2" key="1">
    <citation type="submission" date="2025-08" db="UniProtKB">
        <authorList>
            <consortium name="RefSeq"/>
        </authorList>
    </citation>
    <scope>IDENTIFICATION</scope>
    <source>
        <strain evidence="2">Tuebingen</strain>
        <tissue evidence="2">Fibroblasts and whole tissue</tissue>
    </source>
</reference>
<evidence type="ECO:0000313" key="1">
    <source>
        <dbReference type="Proteomes" id="UP000000437"/>
    </source>
</evidence>
<proteinExistence type="predicted"/>
<gene>
    <name evidence="2" type="primary">LOC100538332</name>
</gene>
<sequence>MWKKSTNKFTCIVSYYNGSVTTEQSASVYGVAGGYDRDSYVKSSQWMKLAYGVTIAKSGLYGLVIFVFVWRKGSNEK</sequence>
<dbReference type="RefSeq" id="XP_073783802.1">
    <property type="nucleotide sequence ID" value="XM_073927701.1"/>
</dbReference>
<organism evidence="1 2">
    <name type="scientific">Danio rerio</name>
    <name type="common">Zebrafish</name>
    <name type="synonym">Brachydanio rerio</name>
    <dbReference type="NCBI Taxonomy" id="7955"/>
    <lineage>
        <taxon>Eukaryota</taxon>
        <taxon>Metazoa</taxon>
        <taxon>Chordata</taxon>
        <taxon>Craniata</taxon>
        <taxon>Vertebrata</taxon>
        <taxon>Euteleostomi</taxon>
        <taxon>Actinopterygii</taxon>
        <taxon>Neopterygii</taxon>
        <taxon>Teleostei</taxon>
        <taxon>Ostariophysi</taxon>
        <taxon>Cypriniformes</taxon>
        <taxon>Danionidae</taxon>
        <taxon>Danioninae</taxon>
        <taxon>Danio</taxon>
    </lineage>
</organism>
<protein>
    <submittedName>
        <fullName evidence="2">Uncharacterized protein isoform X3</fullName>
    </submittedName>
</protein>